<feature type="chain" id="PRO_5001486210" description="SCP domain-containing protein" evidence="1">
    <location>
        <begin position="22"/>
        <end position="101"/>
    </location>
</feature>
<feature type="signal peptide" evidence="1">
    <location>
        <begin position="1"/>
        <end position="21"/>
    </location>
</feature>
<proteinExistence type="predicted"/>
<dbReference type="AlphaFoldDB" id="A0A016SB06"/>
<evidence type="ECO:0000256" key="1">
    <source>
        <dbReference type="SAM" id="SignalP"/>
    </source>
</evidence>
<dbReference type="Proteomes" id="UP000024635">
    <property type="component" value="Unassembled WGS sequence"/>
</dbReference>
<dbReference type="SUPFAM" id="SSF55797">
    <property type="entry name" value="PR-1-like"/>
    <property type="match status" value="1"/>
</dbReference>
<dbReference type="EMBL" id="JARK01001592">
    <property type="protein sequence ID" value="EYB87830.1"/>
    <property type="molecule type" value="Genomic_DNA"/>
</dbReference>
<accession>A0A016SB06</accession>
<dbReference type="OrthoDB" id="414826at2759"/>
<gene>
    <name evidence="2" type="primary">Acey_s0256.g351</name>
    <name evidence="2" type="ORF">Y032_0256g351</name>
</gene>
<reference evidence="3" key="1">
    <citation type="journal article" date="2015" name="Nat. Genet.">
        <title>The genome and transcriptome of the zoonotic hookworm Ancylostoma ceylanicum identify infection-specific gene families.</title>
        <authorList>
            <person name="Schwarz E.M."/>
            <person name="Hu Y."/>
            <person name="Antoshechkin I."/>
            <person name="Miller M.M."/>
            <person name="Sternberg P.W."/>
            <person name="Aroian R.V."/>
        </authorList>
    </citation>
    <scope>NUCLEOTIDE SEQUENCE</scope>
    <source>
        <strain evidence="3">HY135</strain>
    </source>
</reference>
<dbReference type="PROSITE" id="PS51257">
    <property type="entry name" value="PROKAR_LIPOPROTEIN"/>
    <property type="match status" value="1"/>
</dbReference>
<protein>
    <recommendedName>
        <fullName evidence="4">SCP domain-containing protein</fullName>
    </recommendedName>
</protein>
<organism evidence="2 3">
    <name type="scientific">Ancylostoma ceylanicum</name>
    <dbReference type="NCBI Taxonomy" id="53326"/>
    <lineage>
        <taxon>Eukaryota</taxon>
        <taxon>Metazoa</taxon>
        <taxon>Ecdysozoa</taxon>
        <taxon>Nematoda</taxon>
        <taxon>Chromadorea</taxon>
        <taxon>Rhabditida</taxon>
        <taxon>Rhabditina</taxon>
        <taxon>Rhabditomorpha</taxon>
        <taxon>Strongyloidea</taxon>
        <taxon>Ancylostomatidae</taxon>
        <taxon>Ancylostomatinae</taxon>
        <taxon>Ancylostoma</taxon>
    </lineage>
</organism>
<keyword evidence="3" id="KW-1185">Reference proteome</keyword>
<keyword evidence="1" id="KW-0732">Signal</keyword>
<evidence type="ECO:0000313" key="3">
    <source>
        <dbReference type="Proteomes" id="UP000024635"/>
    </source>
</evidence>
<name>A0A016SB06_9BILA</name>
<evidence type="ECO:0000313" key="2">
    <source>
        <dbReference type="EMBL" id="EYB87830.1"/>
    </source>
</evidence>
<evidence type="ECO:0008006" key="4">
    <source>
        <dbReference type="Google" id="ProtNLM"/>
    </source>
</evidence>
<comment type="caution">
    <text evidence="2">The sequence shown here is derived from an EMBL/GenBank/DDBJ whole genome shotgun (WGS) entry which is preliminary data.</text>
</comment>
<dbReference type="Gene3D" id="3.40.33.10">
    <property type="entry name" value="CAP"/>
    <property type="match status" value="1"/>
</dbReference>
<dbReference type="InterPro" id="IPR035940">
    <property type="entry name" value="CAP_sf"/>
</dbReference>
<sequence length="101" mass="11076">MRLSLLGVAVFVHLLPNVAVSSATAFGCNDRLISDEWRQMVLDYHNEQRKKVAQGKQKSNDGNMPAGNHIFELTPAHAYHTLDPTPYVSPLVGAGAPLSHR</sequence>